<dbReference type="RefSeq" id="WP_022528790.1">
    <property type="nucleotide sequence ID" value="NZ_KI271584.1"/>
</dbReference>
<name>U4TWX7_9LACO</name>
<evidence type="ECO:0000313" key="2">
    <source>
        <dbReference type="EMBL" id="ERL65847.1"/>
    </source>
</evidence>
<keyword evidence="1" id="KW-0812">Transmembrane</keyword>
<dbReference type="EMBL" id="KI271584">
    <property type="protein sequence ID" value="ERL65847.1"/>
    <property type="molecule type" value="Genomic_DNA"/>
</dbReference>
<keyword evidence="1" id="KW-1133">Transmembrane helix</keyword>
<accession>U4TWX7</accession>
<evidence type="ECO:0000256" key="1">
    <source>
        <dbReference type="SAM" id="Phobius"/>
    </source>
</evidence>
<dbReference type="Proteomes" id="UP000030647">
    <property type="component" value="Unassembled WGS sequence"/>
</dbReference>
<sequence>MTSFLLTAVLVIVFYAVLCLVLALVVTTWHWLRKKTADADHTFWAIFWDHFLNILNPLEWIDFFL</sequence>
<protein>
    <submittedName>
        <fullName evidence="2">Uncharacterized protein</fullName>
    </submittedName>
</protein>
<dbReference type="HOGENOM" id="CLU_2844418_0_0_9"/>
<keyword evidence="3" id="KW-1185">Reference proteome</keyword>
<proteinExistence type="predicted"/>
<keyword evidence="1" id="KW-0472">Membrane</keyword>
<feature type="transmembrane region" description="Helical" evidence="1">
    <location>
        <begin position="6"/>
        <end position="26"/>
    </location>
</feature>
<organism evidence="2 3">
    <name type="scientific">Schleiferilactobacillus shenzhenensis LY-73</name>
    <dbReference type="NCBI Taxonomy" id="1231336"/>
    <lineage>
        <taxon>Bacteria</taxon>
        <taxon>Bacillati</taxon>
        <taxon>Bacillota</taxon>
        <taxon>Bacilli</taxon>
        <taxon>Lactobacillales</taxon>
        <taxon>Lactobacillaceae</taxon>
        <taxon>Schleiferilactobacillus</taxon>
    </lineage>
</organism>
<dbReference type="STRING" id="1231336.L248_1923"/>
<gene>
    <name evidence="2" type="ORF">L248_1923</name>
</gene>
<reference evidence="3" key="1">
    <citation type="journal article" date="2013" name="Genome Announc.">
        <title>Whole-Genome Sequencing of Lactobacillus shenzhenensis Strain LY-73T.</title>
        <authorList>
            <person name="Lin Z."/>
            <person name="Liu Z."/>
            <person name="Yang R."/>
            <person name="Zou Y."/>
            <person name="Wan D."/>
            <person name="Chen J."/>
            <person name="Guo M."/>
            <person name="Zhao J."/>
            <person name="Fang C."/>
            <person name="Yang R."/>
            <person name="Liu F."/>
        </authorList>
    </citation>
    <scope>NUCLEOTIDE SEQUENCE [LARGE SCALE GENOMIC DNA]</scope>
    <source>
        <strain evidence="3">LY-73</strain>
    </source>
</reference>
<dbReference type="AlphaFoldDB" id="U4TWX7"/>
<evidence type="ECO:0000313" key="3">
    <source>
        <dbReference type="Proteomes" id="UP000030647"/>
    </source>
</evidence>